<dbReference type="EMBL" id="MHUZ01000034">
    <property type="protein sequence ID" value="OHA84905.1"/>
    <property type="molecule type" value="Genomic_DNA"/>
</dbReference>
<name>A0A1G2SIN0_9BACT</name>
<evidence type="ECO:0000313" key="2">
    <source>
        <dbReference type="Proteomes" id="UP000178168"/>
    </source>
</evidence>
<proteinExistence type="predicted"/>
<evidence type="ECO:0008006" key="3">
    <source>
        <dbReference type="Google" id="ProtNLM"/>
    </source>
</evidence>
<gene>
    <name evidence="1" type="ORF">A2591_01095</name>
</gene>
<sequence>MVYTRGAALTITVLFFLIVSIAIVLGSMSPVVRDLKNAQTLMKSKSSYYTSDAGIEDAYYRTKEAMLLSSPEVLALNGGTVSVAVTAVSGTQKEILASGAVGSNDRNVKLVVSAGVGSDFAYGAQVGDGGIVMGGNSSIEGTGGAVGNVYSNGPITGANGAEVTGDAVVATSVEEDVQAQSTVCNLDQNIARTSPEIDFAQSFSPADSKPLYKVSLYIKKTGSPGNQTIRVVADNGSGVPNTTTLASATLQTSLITTTYGWVDVTFSSPASLVGGNTYWIILDDDGANTTNYFIWCKDSNNGFGNGVGKYRASWSSGSAWSAAITGDFAFKTYLGGGPGIINNVDIGAAARANTVTNSTITGSLYCQSGSSNNKACNTSQADPSPLNMPLSDGNIEQWKTDATAGVTYSGNCGDTGGVAGCSGGGTISIGPARITGNLSVTNGETMNLTGVVYVQGNITVENGSTIRCDVTFGADSCVLLADGYIDGNNNATFAGSGQTGSYLLAVSTKEGCNGTTASGCASGYSGINLGNNLTGAVFYTTDSMINVANNADMKAVVGYKLNISNNAVITYEQGVADTTFSSGPGGGWNVSSWKEVE</sequence>
<evidence type="ECO:0000313" key="1">
    <source>
        <dbReference type="EMBL" id="OHA84905.1"/>
    </source>
</evidence>
<comment type="caution">
    <text evidence="1">The sequence shown here is derived from an EMBL/GenBank/DDBJ whole genome shotgun (WGS) entry which is preliminary data.</text>
</comment>
<protein>
    <recommendedName>
        <fullName evidence="3">Type 4 fimbrial biogenesis protein PilX N-terminal domain-containing protein</fullName>
    </recommendedName>
</protein>
<accession>A0A1G2SIN0</accession>
<reference evidence="1 2" key="1">
    <citation type="journal article" date="2016" name="Nat. Commun.">
        <title>Thousands of microbial genomes shed light on interconnected biogeochemical processes in an aquifer system.</title>
        <authorList>
            <person name="Anantharaman K."/>
            <person name="Brown C.T."/>
            <person name="Hug L.A."/>
            <person name="Sharon I."/>
            <person name="Castelle C.J."/>
            <person name="Probst A.J."/>
            <person name="Thomas B.C."/>
            <person name="Singh A."/>
            <person name="Wilkins M.J."/>
            <person name="Karaoz U."/>
            <person name="Brodie E.L."/>
            <person name="Williams K.H."/>
            <person name="Hubbard S.S."/>
            <person name="Banfield J.F."/>
        </authorList>
    </citation>
    <scope>NUCLEOTIDE SEQUENCE [LARGE SCALE GENOMIC DNA]</scope>
</reference>
<organism evidence="1 2">
    <name type="scientific">Candidatus Yonathbacteria bacterium RIFOXYD1_FULL_52_36</name>
    <dbReference type="NCBI Taxonomy" id="1802730"/>
    <lineage>
        <taxon>Bacteria</taxon>
        <taxon>Candidatus Yonathiibacteriota</taxon>
    </lineage>
</organism>
<dbReference type="STRING" id="1802730.A2591_01095"/>
<dbReference type="AlphaFoldDB" id="A0A1G2SIN0"/>
<dbReference type="Proteomes" id="UP000178168">
    <property type="component" value="Unassembled WGS sequence"/>
</dbReference>